<evidence type="ECO:0000313" key="5">
    <source>
        <dbReference type="Proteomes" id="UP000013783"/>
    </source>
</evidence>
<reference evidence="3 5" key="1">
    <citation type="submission" date="2013-02" db="EMBL/GenBank/DDBJ databases">
        <title>The Genome Sequence of Enterococcus malodoratus ATCC_43197.</title>
        <authorList>
            <consortium name="The Broad Institute Genome Sequencing Platform"/>
            <consortium name="The Broad Institute Genome Sequencing Center for Infectious Disease"/>
            <person name="Earl A.M."/>
            <person name="Gilmore M.S."/>
            <person name="Lebreton F."/>
            <person name="Walker B."/>
            <person name="Young S.K."/>
            <person name="Zeng Q."/>
            <person name="Gargeya S."/>
            <person name="Fitzgerald M."/>
            <person name="Haas B."/>
            <person name="Abouelleil A."/>
            <person name="Alvarado L."/>
            <person name="Arachchi H.M."/>
            <person name="Berlin A.M."/>
            <person name="Chapman S.B."/>
            <person name="Dewar J."/>
            <person name="Goldberg J."/>
            <person name="Griggs A."/>
            <person name="Gujja S."/>
            <person name="Hansen M."/>
            <person name="Howarth C."/>
            <person name="Imamovic A."/>
            <person name="Larimer J."/>
            <person name="McCowan C."/>
            <person name="Murphy C."/>
            <person name="Neiman D."/>
            <person name="Pearson M."/>
            <person name="Priest M."/>
            <person name="Roberts A."/>
            <person name="Saif S."/>
            <person name="Shea T."/>
            <person name="Sisk P."/>
            <person name="Sykes S."/>
            <person name="Wortman J."/>
            <person name="Nusbaum C."/>
            <person name="Birren B."/>
        </authorList>
    </citation>
    <scope>NUCLEOTIDE SEQUENCE [LARGE SCALE GENOMIC DNA]</scope>
    <source>
        <strain evidence="3 5">ATCC 43197</strain>
    </source>
</reference>
<protein>
    <submittedName>
        <fullName evidence="3">Uncharacterized protein</fullName>
    </submittedName>
</protein>
<evidence type="ECO:0000313" key="3">
    <source>
        <dbReference type="EMBL" id="EOH74342.1"/>
    </source>
</evidence>
<keyword evidence="2" id="KW-0732">Signal</keyword>
<keyword evidence="6" id="KW-1185">Reference proteome</keyword>
<evidence type="ECO:0000313" key="4">
    <source>
        <dbReference type="EMBL" id="EOT67072.1"/>
    </source>
</evidence>
<dbReference type="STRING" id="71451.RV07_GL002851"/>
<dbReference type="AlphaFoldDB" id="R2NQN9"/>
<organism evidence="3 5">
    <name type="scientific">Enterococcus malodoratus ATCC 43197</name>
    <dbReference type="NCBI Taxonomy" id="1158601"/>
    <lineage>
        <taxon>Bacteria</taxon>
        <taxon>Bacillati</taxon>
        <taxon>Bacillota</taxon>
        <taxon>Bacilli</taxon>
        <taxon>Lactobacillales</taxon>
        <taxon>Enterococcaceae</taxon>
        <taxon>Enterococcus</taxon>
    </lineage>
</organism>
<evidence type="ECO:0000313" key="6">
    <source>
        <dbReference type="Proteomes" id="UP000014148"/>
    </source>
</evidence>
<dbReference type="eggNOG" id="ENOG5032IQ1">
    <property type="taxonomic scope" value="Bacteria"/>
</dbReference>
<feature type="region of interest" description="Disordered" evidence="1">
    <location>
        <begin position="68"/>
        <end position="103"/>
    </location>
</feature>
<sequence>MGKKKIAISLLMFIGFLSISTNTVEAASTHHALNQMHYHRINNIYKTPQNCSILQNRVLDQYGKQTTAKSVTQKRQNDSKARAAVVQTSENETNESITQENIVQQQVPETTTYVESPQDNTDYQAQQEVQQQANQQQATQQQAPRVHHNDTPQRTNGHH</sequence>
<gene>
    <name evidence="4" type="ORF">I585_02593</name>
    <name evidence="3" type="ORF">UAI_03411</name>
</gene>
<dbReference type="EMBL" id="ASWA01000003">
    <property type="protein sequence ID" value="EOT67072.1"/>
    <property type="molecule type" value="Genomic_DNA"/>
</dbReference>
<comment type="caution">
    <text evidence="3">The sequence shown here is derived from an EMBL/GenBank/DDBJ whole genome shotgun (WGS) entry which is preliminary data.</text>
</comment>
<feature type="compositionally biased region" description="Low complexity" evidence="1">
    <location>
        <begin position="124"/>
        <end position="143"/>
    </location>
</feature>
<name>R2NQN9_9ENTE</name>
<evidence type="ECO:0000256" key="2">
    <source>
        <dbReference type="SAM" id="SignalP"/>
    </source>
</evidence>
<evidence type="ECO:0000256" key="1">
    <source>
        <dbReference type="SAM" id="MobiDB-lite"/>
    </source>
</evidence>
<dbReference type="RefSeq" id="WP_010742207.1">
    <property type="nucleotide sequence ID" value="NZ_KB946251.1"/>
</dbReference>
<feature type="region of interest" description="Disordered" evidence="1">
    <location>
        <begin position="122"/>
        <end position="159"/>
    </location>
</feature>
<reference evidence="4 6" key="2">
    <citation type="submission" date="2013-03" db="EMBL/GenBank/DDBJ databases">
        <title>The Genome Sequence of Enterococcus malodoratus ATCC_43197 (PacBio/Illumina hybrid assembly).</title>
        <authorList>
            <consortium name="The Broad Institute Genomics Platform"/>
            <consortium name="The Broad Institute Genome Sequencing Center for Infectious Disease"/>
            <person name="Earl A."/>
            <person name="Russ C."/>
            <person name="Gilmore M."/>
            <person name="Surin D."/>
            <person name="Walker B."/>
            <person name="Young S."/>
            <person name="Zeng Q."/>
            <person name="Gargeya S."/>
            <person name="Fitzgerald M."/>
            <person name="Haas B."/>
            <person name="Abouelleil A."/>
            <person name="Allen A.W."/>
            <person name="Alvarado L."/>
            <person name="Arachchi H.M."/>
            <person name="Berlin A.M."/>
            <person name="Chapman S.B."/>
            <person name="Gainer-Dewar J."/>
            <person name="Goldberg J."/>
            <person name="Griggs A."/>
            <person name="Gujja S."/>
            <person name="Hansen M."/>
            <person name="Howarth C."/>
            <person name="Imamovic A."/>
            <person name="Ireland A."/>
            <person name="Larimer J."/>
            <person name="McCowan C."/>
            <person name="Murphy C."/>
            <person name="Pearson M."/>
            <person name="Poon T.W."/>
            <person name="Priest M."/>
            <person name="Roberts A."/>
            <person name="Saif S."/>
            <person name="Shea T."/>
            <person name="Sisk P."/>
            <person name="Sykes S."/>
            <person name="Wortman J."/>
            <person name="Nusbaum C."/>
            <person name="Birren B."/>
        </authorList>
    </citation>
    <scope>NUCLEOTIDE SEQUENCE [LARGE SCALE GENOMIC DNA]</scope>
    <source>
        <strain evidence="4 6">ATCC 43197</strain>
    </source>
</reference>
<dbReference type="EMBL" id="AJAK01000022">
    <property type="protein sequence ID" value="EOH74342.1"/>
    <property type="molecule type" value="Genomic_DNA"/>
</dbReference>
<feature type="compositionally biased region" description="Polar residues" evidence="1">
    <location>
        <begin position="86"/>
        <end position="103"/>
    </location>
</feature>
<dbReference type="Proteomes" id="UP000014148">
    <property type="component" value="Unassembled WGS sequence"/>
</dbReference>
<feature type="chain" id="PRO_5004353787" evidence="2">
    <location>
        <begin position="27"/>
        <end position="159"/>
    </location>
</feature>
<accession>R2NQN9</accession>
<dbReference type="PATRIC" id="fig|1158601.3.peg.3385"/>
<dbReference type="Proteomes" id="UP000013783">
    <property type="component" value="Unassembled WGS sequence"/>
</dbReference>
<proteinExistence type="predicted"/>
<feature type="signal peptide" evidence="2">
    <location>
        <begin position="1"/>
        <end position="26"/>
    </location>
</feature>